<evidence type="ECO:0000313" key="2">
    <source>
        <dbReference type="EMBL" id="KIW58754.1"/>
    </source>
</evidence>
<name>A0A0D2FF53_9EURO</name>
<dbReference type="Proteomes" id="UP000054342">
    <property type="component" value="Unassembled WGS sequence"/>
</dbReference>
<evidence type="ECO:0000256" key="1">
    <source>
        <dbReference type="SAM" id="MobiDB-lite"/>
    </source>
</evidence>
<proteinExistence type="predicted"/>
<dbReference type="HOGENOM" id="CLU_1482014_0_0_1"/>
<organism evidence="2 3">
    <name type="scientific">Exophiala xenobiotica</name>
    <dbReference type="NCBI Taxonomy" id="348802"/>
    <lineage>
        <taxon>Eukaryota</taxon>
        <taxon>Fungi</taxon>
        <taxon>Dikarya</taxon>
        <taxon>Ascomycota</taxon>
        <taxon>Pezizomycotina</taxon>
        <taxon>Eurotiomycetes</taxon>
        <taxon>Chaetothyriomycetidae</taxon>
        <taxon>Chaetothyriales</taxon>
        <taxon>Herpotrichiellaceae</taxon>
        <taxon>Exophiala</taxon>
    </lineage>
</organism>
<feature type="compositionally biased region" description="Low complexity" evidence="1">
    <location>
        <begin position="21"/>
        <end position="37"/>
    </location>
</feature>
<dbReference type="AlphaFoldDB" id="A0A0D2FF53"/>
<reference evidence="2 3" key="1">
    <citation type="submission" date="2015-01" db="EMBL/GenBank/DDBJ databases">
        <title>The Genome Sequence of Exophiala xenobiotica CBS118157.</title>
        <authorList>
            <consortium name="The Broad Institute Genomics Platform"/>
            <person name="Cuomo C."/>
            <person name="de Hoog S."/>
            <person name="Gorbushina A."/>
            <person name="Stielow B."/>
            <person name="Teixiera M."/>
            <person name="Abouelleil A."/>
            <person name="Chapman S.B."/>
            <person name="Priest M."/>
            <person name="Young S.K."/>
            <person name="Wortman J."/>
            <person name="Nusbaum C."/>
            <person name="Birren B."/>
        </authorList>
    </citation>
    <scope>NUCLEOTIDE SEQUENCE [LARGE SCALE GENOMIC DNA]</scope>
    <source>
        <strain evidence="2 3">CBS 118157</strain>
    </source>
</reference>
<evidence type="ECO:0000313" key="3">
    <source>
        <dbReference type="Proteomes" id="UP000054342"/>
    </source>
</evidence>
<sequence length="182" mass="21231">MSRVVSDARGPPRTTARRTARTPPSTRTTTLLRQTSPNQTSFIRPAIRPQTCKPISPPRATYLLKLPRPTLDFPDGSDIHESSEKTSRILWQHAYLLGKWPDAASKCKLTISSKRYGKRKQRLRETDRSWKKPNGNIGRKYADFRHKSIIWNKLNENTKRHYADFRHAFTMNKKWQRETNSS</sequence>
<dbReference type="GeneID" id="25325160"/>
<feature type="region of interest" description="Disordered" evidence="1">
    <location>
        <begin position="1"/>
        <end position="59"/>
    </location>
</feature>
<keyword evidence="3" id="KW-1185">Reference proteome</keyword>
<dbReference type="RefSeq" id="XP_013319338.1">
    <property type="nucleotide sequence ID" value="XM_013463884.1"/>
</dbReference>
<gene>
    <name evidence="2" type="ORF">PV05_03252</name>
</gene>
<accession>A0A0D2FF53</accession>
<protein>
    <submittedName>
        <fullName evidence="2">Uncharacterized protein</fullName>
    </submittedName>
</protein>
<dbReference type="EMBL" id="KN847318">
    <property type="protein sequence ID" value="KIW58754.1"/>
    <property type="molecule type" value="Genomic_DNA"/>
</dbReference>